<feature type="non-terminal residue" evidence="1">
    <location>
        <position position="1"/>
    </location>
</feature>
<sequence length="74" mass="8526">SLQYAKILTGDEEGKKLTLKNLERICQGQELMFLPTFSIPCYACFRAKFQLLSSHLLNIRRKRVPEVLKCEPGI</sequence>
<comment type="caution">
    <text evidence="1">The sequence shown here is derived from an EMBL/GenBank/DDBJ whole genome shotgun (WGS) entry which is preliminary data.</text>
</comment>
<gene>
    <name evidence="1" type="ORF">BN2614_LOCUS2</name>
</gene>
<accession>A0A9X9Q933</accession>
<dbReference type="Proteomes" id="UP000269945">
    <property type="component" value="Unassembled WGS sequence"/>
</dbReference>
<proteinExistence type="predicted"/>
<keyword evidence="2" id="KW-1185">Reference proteome</keyword>
<dbReference type="AlphaFoldDB" id="A0A9X9Q933"/>
<name>A0A9X9Q933_GULGU</name>
<protein>
    <submittedName>
        <fullName evidence="1">Uncharacterized protein</fullName>
    </submittedName>
</protein>
<dbReference type="EMBL" id="CYRY02044811">
    <property type="protein sequence ID" value="VCX39977.1"/>
    <property type="molecule type" value="Genomic_DNA"/>
</dbReference>
<evidence type="ECO:0000313" key="2">
    <source>
        <dbReference type="Proteomes" id="UP000269945"/>
    </source>
</evidence>
<reference evidence="1 2" key="1">
    <citation type="submission" date="2018-10" db="EMBL/GenBank/DDBJ databases">
        <authorList>
            <person name="Ekblom R."/>
            <person name="Jareborg N."/>
        </authorList>
    </citation>
    <scope>NUCLEOTIDE SEQUENCE [LARGE SCALE GENOMIC DNA]</scope>
    <source>
        <tissue evidence="1">Muscle</tissue>
    </source>
</reference>
<evidence type="ECO:0000313" key="1">
    <source>
        <dbReference type="EMBL" id="VCX39977.1"/>
    </source>
</evidence>
<organism evidence="1 2">
    <name type="scientific">Gulo gulo</name>
    <name type="common">Wolverine</name>
    <name type="synonym">Gluton</name>
    <dbReference type="NCBI Taxonomy" id="48420"/>
    <lineage>
        <taxon>Eukaryota</taxon>
        <taxon>Metazoa</taxon>
        <taxon>Chordata</taxon>
        <taxon>Craniata</taxon>
        <taxon>Vertebrata</taxon>
        <taxon>Euteleostomi</taxon>
        <taxon>Mammalia</taxon>
        <taxon>Eutheria</taxon>
        <taxon>Laurasiatheria</taxon>
        <taxon>Carnivora</taxon>
        <taxon>Caniformia</taxon>
        <taxon>Musteloidea</taxon>
        <taxon>Mustelidae</taxon>
        <taxon>Guloninae</taxon>
        <taxon>Gulo</taxon>
    </lineage>
</organism>